<dbReference type="EMBL" id="LGRX02030946">
    <property type="protein sequence ID" value="KAK3245171.1"/>
    <property type="molecule type" value="Genomic_DNA"/>
</dbReference>
<name>A0AAE0BYL2_9CHLO</name>
<dbReference type="Proteomes" id="UP001190700">
    <property type="component" value="Unassembled WGS sequence"/>
</dbReference>
<keyword evidence="3" id="KW-1185">Reference proteome</keyword>
<feature type="compositionally biased region" description="Low complexity" evidence="1">
    <location>
        <begin position="304"/>
        <end position="316"/>
    </location>
</feature>
<reference evidence="2 3" key="1">
    <citation type="journal article" date="2015" name="Genome Biol. Evol.">
        <title>Comparative Genomics of a Bacterivorous Green Alga Reveals Evolutionary Causalities and Consequences of Phago-Mixotrophic Mode of Nutrition.</title>
        <authorList>
            <person name="Burns J.A."/>
            <person name="Paasch A."/>
            <person name="Narechania A."/>
            <person name="Kim E."/>
        </authorList>
    </citation>
    <scope>NUCLEOTIDE SEQUENCE [LARGE SCALE GENOMIC DNA]</scope>
    <source>
        <strain evidence="2 3">PLY_AMNH</strain>
    </source>
</reference>
<gene>
    <name evidence="2" type="ORF">CYMTET_45245</name>
</gene>
<comment type="caution">
    <text evidence="2">The sequence shown here is derived from an EMBL/GenBank/DDBJ whole genome shotgun (WGS) entry which is preliminary data.</text>
</comment>
<dbReference type="AlphaFoldDB" id="A0AAE0BYL2"/>
<evidence type="ECO:0000313" key="2">
    <source>
        <dbReference type="EMBL" id="KAK3245171.1"/>
    </source>
</evidence>
<feature type="region of interest" description="Disordered" evidence="1">
    <location>
        <begin position="1"/>
        <end position="146"/>
    </location>
</feature>
<feature type="compositionally biased region" description="Basic residues" evidence="1">
    <location>
        <begin position="235"/>
        <end position="247"/>
    </location>
</feature>
<feature type="compositionally biased region" description="Low complexity" evidence="1">
    <location>
        <begin position="223"/>
        <end position="232"/>
    </location>
</feature>
<proteinExistence type="predicted"/>
<feature type="compositionally biased region" description="Basic and acidic residues" evidence="1">
    <location>
        <begin position="289"/>
        <end position="303"/>
    </location>
</feature>
<protein>
    <submittedName>
        <fullName evidence="2">Uncharacterized protein</fullName>
    </submittedName>
</protein>
<evidence type="ECO:0000313" key="3">
    <source>
        <dbReference type="Proteomes" id="UP001190700"/>
    </source>
</evidence>
<evidence type="ECO:0000256" key="1">
    <source>
        <dbReference type="SAM" id="MobiDB-lite"/>
    </source>
</evidence>
<sequence>MNQPSSISPLGHSVTYLPTPTLRDMVDIRAFFKSPEDEPAEEENTPVKPDAEPLPRKRKRSSVERLQVPAESPGAAQAPCEAARSKLAEPSLLARRQDAGEDRGEEEEVHDEGGRTPTPSHKRLRYPKGSKQERAQRQQGLRDSGWTVVAVDNVGHYQYTSPAGDAHFRNLREAWLHHTGGSAEEVLEEEAEARARHRRMPGSPRGCGRGQALRVRGASKQGPSSPLSPAAPKKGCGKKSARKSKVKERKEEEEKEEEEDIFPAVEEEEEAWAPVGDGLNRLSSMDTEMMTKRRLLDPVDVRHSASAGRSRRASNSPKHECRFELLPLSSRSH</sequence>
<feature type="region of interest" description="Disordered" evidence="1">
    <location>
        <begin position="185"/>
        <end position="333"/>
    </location>
</feature>
<accession>A0AAE0BYL2</accession>
<feature type="compositionally biased region" description="Acidic residues" evidence="1">
    <location>
        <begin position="251"/>
        <end position="271"/>
    </location>
</feature>
<organism evidence="2 3">
    <name type="scientific">Cymbomonas tetramitiformis</name>
    <dbReference type="NCBI Taxonomy" id="36881"/>
    <lineage>
        <taxon>Eukaryota</taxon>
        <taxon>Viridiplantae</taxon>
        <taxon>Chlorophyta</taxon>
        <taxon>Pyramimonadophyceae</taxon>
        <taxon>Pyramimonadales</taxon>
        <taxon>Pyramimonadaceae</taxon>
        <taxon>Cymbomonas</taxon>
    </lineage>
</organism>